<dbReference type="AlphaFoldDB" id="A0A0F9LLE8"/>
<proteinExistence type="predicted"/>
<reference evidence="1" key="1">
    <citation type="journal article" date="2015" name="Nature">
        <title>Complex archaea that bridge the gap between prokaryotes and eukaryotes.</title>
        <authorList>
            <person name="Spang A."/>
            <person name="Saw J.H."/>
            <person name="Jorgensen S.L."/>
            <person name="Zaremba-Niedzwiedzka K."/>
            <person name="Martijn J."/>
            <person name="Lind A.E."/>
            <person name="van Eijk R."/>
            <person name="Schleper C."/>
            <person name="Guy L."/>
            <person name="Ettema T.J."/>
        </authorList>
    </citation>
    <scope>NUCLEOTIDE SEQUENCE</scope>
</reference>
<comment type="caution">
    <text evidence="1">The sequence shown here is derived from an EMBL/GenBank/DDBJ whole genome shotgun (WGS) entry which is preliminary data.</text>
</comment>
<name>A0A0F9LLE8_9ZZZZ</name>
<evidence type="ECO:0000313" key="1">
    <source>
        <dbReference type="EMBL" id="KKM65155.1"/>
    </source>
</evidence>
<sequence>MDNEETYREIVRTTSKHLEHHTNYLKYSPGEKYKRRLIWLRLLGLIETWDMI</sequence>
<gene>
    <name evidence="1" type="ORF">LCGC14_1494270</name>
</gene>
<organism evidence="1">
    <name type="scientific">marine sediment metagenome</name>
    <dbReference type="NCBI Taxonomy" id="412755"/>
    <lineage>
        <taxon>unclassified sequences</taxon>
        <taxon>metagenomes</taxon>
        <taxon>ecological metagenomes</taxon>
    </lineage>
</organism>
<accession>A0A0F9LLE8</accession>
<dbReference type="EMBL" id="LAZR01010772">
    <property type="protein sequence ID" value="KKM65155.1"/>
    <property type="molecule type" value="Genomic_DNA"/>
</dbReference>
<protein>
    <submittedName>
        <fullName evidence="1">Uncharacterized protein</fullName>
    </submittedName>
</protein>